<feature type="domain" description="ABM" evidence="4">
    <location>
        <begin position="2"/>
        <end position="96"/>
    </location>
</feature>
<evidence type="ECO:0000313" key="5">
    <source>
        <dbReference type="EMBL" id="TDP51396.1"/>
    </source>
</evidence>
<dbReference type="PANTHER" id="PTHR10908:SF0">
    <property type="entry name" value="SEROTONIN N-ACETYLTRANSFERASE"/>
    <property type="match status" value="1"/>
</dbReference>
<dbReference type="InterPro" id="IPR000182">
    <property type="entry name" value="GNAT_dom"/>
</dbReference>
<protein>
    <submittedName>
        <fullName evidence="5">Quinol monooxygenase YgiN</fullName>
    </submittedName>
</protein>
<dbReference type="PROSITE" id="PS51725">
    <property type="entry name" value="ABM"/>
    <property type="match status" value="1"/>
</dbReference>
<dbReference type="InterPro" id="IPR051635">
    <property type="entry name" value="SNAT-like"/>
</dbReference>
<dbReference type="InterPro" id="IPR007138">
    <property type="entry name" value="ABM_dom"/>
</dbReference>
<dbReference type="SUPFAM" id="SSF55729">
    <property type="entry name" value="Acyl-CoA N-acyltransferases (Nat)"/>
    <property type="match status" value="1"/>
</dbReference>
<dbReference type="RefSeq" id="WP_133528955.1">
    <property type="nucleotide sequence ID" value="NZ_SNXO01000031.1"/>
</dbReference>
<keyword evidence="5" id="KW-0560">Oxidoreductase</keyword>
<dbReference type="Gene3D" id="3.40.630.30">
    <property type="match status" value="1"/>
</dbReference>
<accession>A0A4R6PYC0</accession>
<dbReference type="Pfam" id="PF03992">
    <property type="entry name" value="ABM"/>
    <property type="match status" value="1"/>
</dbReference>
<organism evidence="5 6">
    <name type="scientific">Aminicella lysinilytica</name>
    <dbReference type="NCBI Taxonomy" id="433323"/>
    <lineage>
        <taxon>Bacteria</taxon>
        <taxon>Bacillati</taxon>
        <taxon>Bacillota</taxon>
        <taxon>Clostridia</taxon>
        <taxon>Peptostreptococcales</taxon>
        <taxon>Anaerovoracaceae</taxon>
        <taxon>Aminicella</taxon>
    </lineage>
</organism>
<dbReference type="OrthoDB" id="9800962at2"/>
<dbReference type="Proteomes" id="UP000295500">
    <property type="component" value="Unassembled WGS sequence"/>
</dbReference>
<dbReference type="PANTHER" id="PTHR10908">
    <property type="entry name" value="SEROTONIN N-ACETYLTRANSFERASE"/>
    <property type="match status" value="1"/>
</dbReference>
<dbReference type="GO" id="GO:0004497">
    <property type="term" value="F:monooxygenase activity"/>
    <property type="evidence" value="ECO:0007669"/>
    <property type="project" value="UniProtKB-KW"/>
</dbReference>
<name>A0A4R6PYC0_9FIRM</name>
<dbReference type="SUPFAM" id="SSF54909">
    <property type="entry name" value="Dimeric alpha+beta barrel"/>
    <property type="match status" value="1"/>
</dbReference>
<keyword evidence="5" id="KW-0503">Monooxygenase</keyword>
<dbReference type="Pfam" id="PF13527">
    <property type="entry name" value="Acetyltransf_9"/>
    <property type="match status" value="1"/>
</dbReference>
<dbReference type="InterPro" id="IPR011008">
    <property type="entry name" value="Dimeric_a/b-barrel"/>
</dbReference>
<dbReference type="InterPro" id="IPR016181">
    <property type="entry name" value="Acyl_CoA_acyltransferase"/>
</dbReference>
<gene>
    <name evidence="5" type="ORF">EV211_13117</name>
</gene>
<dbReference type="AlphaFoldDB" id="A0A4R6PYC0"/>
<evidence type="ECO:0000313" key="6">
    <source>
        <dbReference type="Proteomes" id="UP000295500"/>
    </source>
</evidence>
<comment type="caution">
    <text evidence="5">The sequence shown here is derived from an EMBL/GenBank/DDBJ whole genome shotgun (WGS) entry which is preliminary data.</text>
</comment>
<dbReference type="PROSITE" id="PS51186">
    <property type="entry name" value="GNAT"/>
    <property type="match status" value="1"/>
</dbReference>
<evidence type="ECO:0000256" key="1">
    <source>
        <dbReference type="ARBA" id="ARBA00022679"/>
    </source>
</evidence>
<evidence type="ECO:0000259" key="4">
    <source>
        <dbReference type="PROSITE" id="PS51725"/>
    </source>
</evidence>
<sequence>MLIIDVKYTVKPGMRQDFYNAIMNNGIAETSRHEAGNHKYDYSFPKDEADVLELKEIWEDAETQKAHTETDNFRKLGKLKETFVLSTELHKLTARLATPADLGRVAEIEAEAFPPSEAASLEKYTWRLAHYPEYFFVGEQDGVIEAVVDIIPTAKDVIKDDIFEMDELPAGKNAAVLTVMTSADCRRQGMAGQLLSYAVDEMKARGMTESCLTCKDRLIHYYAKFGFEKVGVSESVHGGAIWYDMVRKL</sequence>
<proteinExistence type="predicted"/>
<reference evidence="5 6" key="1">
    <citation type="submission" date="2019-03" db="EMBL/GenBank/DDBJ databases">
        <title>Genomic Encyclopedia of Type Strains, Phase IV (KMG-IV): sequencing the most valuable type-strain genomes for metagenomic binning, comparative biology and taxonomic classification.</title>
        <authorList>
            <person name="Goeker M."/>
        </authorList>
    </citation>
    <scope>NUCLEOTIDE SEQUENCE [LARGE SCALE GENOMIC DNA]</scope>
    <source>
        <strain evidence="5 6">DSM 28287</strain>
    </source>
</reference>
<keyword evidence="2" id="KW-0012">Acyltransferase</keyword>
<evidence type="ECO:0000256" key="2">
    <source>
        <dbReference type="ARBA" id="ARBA00023315"/>
    </source>
</evidence>
<dbReference type="Gene3D" id="3.30.70.100">
    <property type="match status" value="1"/>
</dbReference>
<keyword evidence="6" id="KW-1185">Reference proteome</keyword>
<dbReference type="EMBL" id="SNXO01000031">
    <property type="protein sequence ID" value="TDP51396.1"/>
    <property type="molecule type" value="Genomic_DNA"/>
</dbReference>
<keyword evidence="1" id="KW-0808">Transferase</keyword>
<dbReference type="GO" id="GO:0008080">
    <property type="term" value="F:N-acetyltransferase activity"/>
    <property type="evidence" value="ECO:0007669"/>
    <property type="project" value="UniProtKB-ARBA"/>
</dbReference>
<dbReference type="CDD" id="cd04301">
    <property type="entry name" value="NAT_SF"/>
    <property type="match status" value="1"/>
</dbReference>
<feature type="domain" description="N-acetyltransferase" evidence="3">
    <location>
        <begin position="92"/>
        <end position="249"/>
    </location>
</feature>
<evidence type="ECO:0000259" key="3">
    <source>
        <dbReference type="PROSITE" id="PS51186"/>
    </source>
</evidence>